<evidence type="ECO:0000256" key="5">
    <source>
        <dbReference type="ARBA" id="ARBA00022692"/>
    </source>
</evidence>
<dbReference type="PANTHER" id="PTHR33908:SF11">
    <property type="entry name" value="MEMBRANE PROTEIN"/>
    <property type="match status" value="1"/>
</dbReference>
<accession>A0A2T2YMS3</accession>
<evidence type="ECO:0000313" key="10">
    <source>
        <dbReference type="EMBL" id="PSR56786.1"/>
    </source>
</evidence>
<feature type="transmembrane region" description="Helical" evidence="8">
    <location>
        <begin position="245"/>
        <end position="264"/>
    </location>
</feature>
<dbReference type="EMBL" id="PYFT01000001">
    <property type="protein sequence ID" value="PSR56786.1"/>
    <property type="molecule type" value="Genomic_DNA"/>
</dbReference>
<evidence type="ECO:0000256" key="3">
    <source>
        <dbReference type="ARBA" id="ARBA00022676"/>
    </source>
</evidence>
<evidence type="ECO:0000256" key="2">
    <source>
        <dbReference type="ARBA" id="ARBA00022475"/>
    </source>
</evidence>
<comment type="subcellular location">
    <subcellularLocation>
        <location evidence="1">Cell membrane</location>
        <topology evidence="1">Multi-pass membrane protein</topology>
    </subcellularLocation>
</comment>
<dbReference type="GO" id="GO:0005886">
    <property type="term" value="C:plasma membrane"/>
    <property type="evidence" value="ECO:0007669"/>
    <property type="project" value="UniProtKB-SubCell"/>
</dbReference>
<evidence type="ECO:0000256" key="7">
    <source>
        <dbReference type="ARBA" id="ARBA00023136"/>
    </source>
</evidence>
<evidence type="ECO:0000313" key="11">
    <source>
        <dbReference type="Proteomes" id="UP000240357"/>
    </source>
</evidence>
<comment type="caution">
    <text evidence="10">The sequence shown here is derived from an EMBL/GenBank/DDBJ whole genome shotgun (WGS) entry which is preliminary data.</text>
</comment>
<dbReference type="GO" id="GO:0016763">
    <property type="term" value="F:pentosyltransferase activity"/>
    <property type="evidence" value="ECO:0007669"/>
    <property type="project" value="TreeGrafter"/>
</dbReference>
<dbReference type="PANTHER" id="PTHR33908">
    <property type="entry name" value="MANNOSYLTRANSFERASE YKCB-RELATED"/>
    <property type="match status" value="1"/>
</dbReference>
<reference evidence="10 11" key="1">
    <citation type="submission" date="2018-03" db="EMBL/GenBank/DDBJ databases">
        <title>Adhaeribacter sp. HMF7605 Genome sequencing and assembly.</title>
        <authorList>
            <person name="Kang H."/>
            <person name="Kang J."/>
            <person name="Cha I."/>
            <person name="Kim H."/>
            <person name="Joh K."/>
        </authorList>
    </citation>
    <scope>NUCLEOTIDE SEQUENCE [LARGE SCALE GENOMIC DNA]</scope>
    <source>
        <strain evidence="10 11">HMF7605</strain>
    </source>
</reference>
<keyword evidence="5 8" id="KW-0812">Transmembrane</keyword>
<keyword evidence="6 8" id="KW-1133">Transmembrane helix</keyword>
<dbReference type="AlphaFoldDB" id="A0A2T2YMS3"/>
<evidence type="ECO:0000256" key="6">
    <source>
        <dbReference type="ARBA" id="ARBA00022989"/>
    </source>
</evidence>
<evidence type="ECO:0000256" key="8">
    <source>
        <dbReference type="SAM" id="Phobius"/>
    </source>
</evidence>
<feature type="transmembrane region" description="Helical" evidence="8">
    <location>
        <begin position="78"/>
        <end position="95"/>
    </location>
</feature>
<feature type="transmembrane region" description="Helical" evidence="8">
    <location>
        <begin position="12"/>
        <end position="32"/>
    </location>
</feature>
<dbReference type="InterPro" id="IPR050297">
    <property type="entry name" value="LipidA_mod_glycosyltrf_83"/>
</dbReference>
<feature type="transmembrane region" description="Helical" evidence="8">
    <location>
        <begin position="127"/>
        <end position="147"/>
    </location>
</feature>
<feature type="transmembrane region" description="Helical" evidence="8">
    <location>
        <begin position="271"/>
        <end position="288"/>
    </location>
</feature>
<dbReference type="InterPro" id="IPR038731">
    <property type="entry name" value="RgtA/B/C-like"/>
</dbReference>
<evidence type="ECO:0000256" key="4">
    <source>
        <dbReference type="ARBA" id="ARBA00022679"/>
    </source>
</evidence>
<sequence length="514" mass="58702">MNPITSHFFRPLLLFLVIFKFALSFLSVHPAYQLQRDEYLYLDEANHLAWGFLEVPPALAVQAWITKAFGNSWYMVRFWPALFGALTMLVIGFMVKRLNGGWFALALAGIGFLASAYLRVNILFQPNALEFLFWSVYLYFLICYIQQPKAYYLYALGITIGLGLLNKYSIIFFLAGTFPALLLSPQRTLLLQRHFYGAIIIALLIFLPNIIWQVQHNIPFWQHMQELKRNQLDLVKPKDFLLDQLLMNLPALFIWLAGLLALFLANWARPYRLIGWIYVAVIAIFLLLHGKSYYALGLYPVLLAFGGVTWEHLLNKKHQFYLRPILLVLSLAVMAPLVPLLLPVLSPEATSQYCQKFKATGVLRWEDGQDHLLPQDYADMLGWAEMAGLVRQAYATLSDKERTEAIIWCDNYGEAGAVNFYNAAYNLPRAHSTNASYALWCPAVVDSNVVILVSEEAPTDLLPHFQSAQIIGQLKNPLIRENGAHVSILRKPDAFILQRLNAEIAAERRKFEIE</sequence>
<feature type="transmembrane region" description="Helical" evidence="8">
    <location>
        <begin position="153"/>
        <end position="183"/>
    </location>
</feature>
<feature type="transmembrane region" description="Helical" evidence="8">
    <location>
        <begin position="294"/>
        <end position="313"/>
    </location>
</feature>
<dbReference type="GO" id="GO:0009103">
    <property type="term" value="P:lipopolysaccharide biosynthetic process"/>
    <property type="evidence" value="ECO:0007669"/>
    <property type="project" value="UniProtKB-ARBA"/>
</dbReference>
<feature type="domain" description="Glycosyltransferase RgtA/B/C/D-like" evidence="9">
    <location>
        <begin position="59"/>
        <end position="212"/>
    </location>
</feature>
<protein>
    <submittedName>
        <fullName evidence="10">Glycosyl transferase</fullName>
    </submittedName>
</protein>
<keyword evidence="2" id="KW-1003">Cell membrane</keyword>
<feature type="transmembrane region" description="Helical" evidence="8">
    <location>
        <begin position="101"/>
        <end position="120"/>
    </location>
</feature>
<keyword evidence="4 10" id="KW-0808">Transferase</keyword>
<gene>
    <name evidence="10" type="ORF">AHMF7605_26455</name>
</gene>
<keyword evidence="11" id="KW-1185">Reference proteome</keyword>
<keyword evidence="7 8" id="KW-0472">Membrane</keyword>
<dbReference type="Pfam" id="PF13231">
    <property type="entry name" value="PMT_2"/>
    <property type="match status" value="1"/>
</dbReference>
<evidence type="ECO:0000259" key="9">
    <source>
        <dbReference type="Pfam" id="PF13231"/>
    </source>
</evidence>
<dbReference type="OrthoDB" id="9813729at2"/>
<dbReference type="Proteomes" id="UP000240357">
    <property type="component" value="Unassembled WGS sequence"/>
</dbReference>
<keyword evidence="3" id="KW-0328">Glycosyltransferase</keyword>
<name>A0A2T2YMS3_9BACT</name>
<proteinExistence type="predicted"/>
<feature type="transmembrane region" description="Helical" evidence="8">
    <location>
        <begin position="325"/>
        <end position="345"/>
    </location>
</feature>
<evidence type="ECO:0000256" key="1">
    <source>
        <dbReference type="ARBA" id="ARBA00004651"/>
    </source>
</evidence>
<dbReference type="RefSeq" id="WP_106932962.1">
    <property type="nucleotide sequence ID" value="NZ_PYFT01000001.1"/>
</dbReference>
<feature type="transmembrane region" description="Helical" evidence="8">
    <location>
        <begin position="195"/>
        <end position="214"/>
    </location>
</feature>
<organism evidence="10 11">
    <name type="scientific">Adhaeribacter arboris</name>
    <dbReference type="NCBI Taxonomy" id="2072846"/>
    <lineage>
        <taxon>Bacteria</taxon>
        <taxon>Pseudomonadati</taxon>
        <taxon>Bacteroidota</taxon>
        <taxon>Cytophagia</taxon>
        <taxon>Cytophagales</taxon>
        <taxon>Hymenobacteraceae</taxon>
        <taxon>Adhaeribacter</taxon>
    </lineage>
</organism>